<feature type="region of interest" description="Disordered" evidence="1">
    <location>
        <begin position="52"/>
        <end position="148"/>
    </location>
</feature>
<evidence type="ECO:0000313" key="3">
    <source>
        <dbReference type="EMBL" id="CAI9264948.1"/>
    </source>
</evidence>
<feature type="signal peptide" evidence="2">
    <location>
        <begin position="1"/>
        <end position="25"/>
    </location>
</feature>
<evidence type="ECO:0000256" key="2">
    <source>
        <dbReference type="SAM" id="SignalP"/>
    </source>
</evidence>
<name>A0AA35YB70_LACSI</name>
<proteinExistence type="predicted"/>
<dbReference type="AlphaFoldDB" id="A0AA35YB70"/>
<organism evidence="3 4">
    <name type="scientific">Lactuca saligna</name>
    <name type="common">Willowleaf lettuce</name>
    <dbReference type="NCBI Taxonomy" id="75948"/>
    <lineage>
        <taxon>Eukaryota</taxon>
        <taxon>Viridiplantae</taxon>
        <taxon>Streptophyta</taxon>
        <taxon>Embryophyta</taxon>
        <taxon>Tracheophyta</taxon>
        <taxon>Spermatophyta</taxon>
        <taxon>Magnoliopsida</taxon>
        <taxon>eudicotyledons</taxon>
        <taxon>Gunneridae</taxon>
        <taxon>Pentapetalae</taxon>
        <taxon>asterids</taxon>
        <taxon>campanulids</taxon>
        <taxon>Asterales</taxon>
        <taxon>Asteraceae</taxon>
        <taxon>Cichorioideae</taxon>
        <taxon>Cichorieae</taxon>
        <taxon>Lactucinae</taxon>
        <taxon>Lactuca</taxon>
    </lineage>
</organism>
<feature type="compositionally biased region" description="Low complexity" evidence="1">
    <location>
        <begin position="115"/>
        <end position="126"/>
    </location>
</feature>
<evidence type="ECO:0000256" key="1">
    <source>
        <dbReference type="SAM" id="MobiDB-lite"/>
    </source>
</evidence>
<feature type="chain" id="PRO_5041255532" evidence="2">
    <location>
        <begin position="26"/>
        <end position="148"/>
    </location>
</feature>
<keyword evidence="2" id="KW-0732">Signal</keyword>
<evidence type="ECO:0000313" key="4">
    <source>
        <dbReference type="Proteomes" id="UP001177003"/>
    </source>
</evidence>
<accession>A0AA35YB70</accession>
<keyword evidence="4" id="KW-1185">Reference proteome</keyword>
<dbReference type="Proteomes" id="UP001177003">
    <property type="component" value="Chromosome 0"/>
</dbReference>
<dbReference type="EMBL" id="OX465086">
    <property type="protein sequence ID" value="CAI9264948.1"/>
    <property type="molecule type" value="Genomic_DNA"/>
</dbReference>
<sequence length="148" mass="16172">MALSDAQHALLLRLVLDFLVRLLSGHIAQQNNTQGIPLPFSTLEQWFESVSAPDVKAGTSDPEDRRGRQELQIPDLNEPPVDNLPANEQPIGNPPPEDQNLPEDNLPANDPPAGNPDAGNAGNPDAENPAEDAPRPLLVYTRKRRRNV</sequence>
<protein>
    <submittedName>
        <fullName evidence="3">Uncharacterized protein</fullName>
    </submittedName>
</protein>
<gene>
    <name evidence="3" type="ORF">LSALG_LOCUS5580</name>
</gene>
<reference evidence="3" key="1">
    <citation type="submission" date="2023-04" db="EMBL/GenBank/DDBJ databases">
        <authorList>
            <person name="Vijverberg K."/>
            <person name="Xiong W."/>
            <person name="Schranz E."/>
        </authorList>
    </citation>
    <scope>NUCLEOTIDE SEQUENCE</scope>
</reference>